<dbReference type="FunFam" id="3.40.50.720:FF:000009">
    <property type="entry name" value="Fatty oxidation complex, alpha subunit"/>
    <property type="match status" value="1"/>
</dbReference>
<dbReference type="GO" id="GO:0006631">
    <property type="term" value="P:fatty acid metabolic process"/>
    <property type="evidence" value="ECO:0007669"/>
    <property type="project" value="InterPro"/>
</dbReference>
<dbReference type="InterPro" id="IPR008927">
    <property type="entry name" value="6-PGluconate_DH-like_C_sf"/>
</dbReference>
<dbReference type="PRINTS" id="PR00077">
    <property type="entry name" value="GPDHDRGNASE"/>
</dbReference>
<dbReference type="Gene3D" id="1.10.1040.10">
    <property type="entry name" value="N-(1-d-carboxylethyl)-l-norvaline Dehydrogenase, domain 2"/>
    <property type="match status" value="1"/>
</dbReference>
<dbReference type="GO" id="GO:0006072">
    <property type="term" value="P:glycerol-3-phosphate metabolic process"/>
    <property type="evidence" value="ECO:0007669"/>
    <property type="project" value="InterPro"/>
</dbReference>
<accession>A0A075HLX9</accession>
<evidence type="ECO:0000256" key="2">
    <source>
        <dbReference type="PIRSR" id="PIRSR000105-1"/>
    </source>
</evidence>
<dbReference type="PANTHER" id="PTHR48075:SF5">
    <property type="entry name" value="3-HYDROXYBUTYRYL-COA DEHYDROGENASE"/>
    <property type="match status" value="1"/>
</dbReference>
<feature type="binding site" evidence="3">
    <location>
        <position position="107"/>
    </location>
    <ligand>
        <name>NAD(+)</name>
        <dbReference type="ChEBI" id="CHEBI:57540"/>
    </ligand>
</feature>
<gene>
    <name evidence="6" type="primary">fadB</name>
    <name evidence="6" type="synonym">hbd</name>
    <name evidence="6" type="synonym">mmgB</name>
    <name evidence="6" type="synonym">paaH</name>
</gene>
<protein>
    <submittedName>
        <fullName evidence="6">3-hydroxyacyl-CoA dehydrogenase (PaaH, hbd, fadB, mmgB)</fullName>
        <ecNumber evidence="6">1.1.1.157</ecNumber>
    </submittedName>
</protein>
<dbReference type="InterPro" id="IPR006168">
    <property type="entry name" value="G3P_DH_NAD-dep"/>
</dbReference>
<dbReference type="GO" id="GO:0070403">
    <property type="term" value="F:NAD+ binding"/>
    <property type="evidence" value="ECO:0007669"/>
    <property type="project" value="InterPro"/>
</dbReference>
<dbReference type="Pfam" id="PF00725">
    <property type="entry name" value="3HCDH"/>
    <property type="match status" value="1"/>
</dbReference>
<feature type="site" description="Important for catalytic activity" evidence="2">
    <location>
        <position position="150"/>
    </location>
</feature>
<dbReference type="EC" id="1.1.1.157" evidence="6"/>
<evidence type="ECO:0000313" key="6">
    <source>
        <dbReference type="EMBL" id="AIF16894.1"/>
    </source>
</evidence>
<dbReference type="InterPro" id="IPR013328">
    <property type="entry name" value="6PGD_dom2"/>
</dbReference>
<organism evidence="6">
    <name type="scientific">uncultured marine group II/III euryarchaeote KM3_75_E04</name>
    <dbReference type="NCBI Taxonomy" id="1456504"/>
    <lineage>
        <taxon>Archaea</taxon>
        <taxon>Methanobacteriati</taxon>
        <taxon>Methanobacteriota</taxon>
        <taxon>environmental samples</taxon>
    </lineage>
</organism>
<sequence length="303" mass="32548">MAAGWLGFYMEIRSVAVIGAGTMGAGIAQVCAQAGWQTRLFDAFPEGLERGMNAINEFWNKGIARGKTTSEQKAEWQANLTAIDNMAEAVSDVDLVIEAVPEIMELKQQIFADLGRFSPAHAILGTNTSGLSIGDIAKASGRPKQVIGMHFFNPVPIMKLLELVQHDSISDETIATARTVGEAIGKTTILVNDVPGFATSRLGVVIGNEAIRMLADGVASASDIDTAMRLGYKHPMGPLELTDLVGLDVRCDILNNLAEAFDDESYLPHPLLVKLVEAGDLGKKTGRGFYDWTSGEKVERNDA</sequence>
<dbReference type="InterPro" id="IPR006176">
    <property type="entry name" value="3-OHacyl-CoA_DH_NAD-bd"/>
</dbReference>
<dbReference type="SUPFAM" id="SSF51735">
    <property type="entry name" value="NAD(P)-binding Rossmann-fold domains"/>
    <property type="match status" value="1"/>
</dbReference>
<dbReference type="AlphaFoldDB" id="A0A075HLX9"/>
<feature type="binding site" evidence="3">
    <location>
        <position position="102"/>
    </location>
    <ligand>
        <name>NAD(+)</name>
        <dbReference type="ChEBI" id="CHEBI:57540"/>
    </ligand>
</feature>
<evidence type="ECO:0000256" key="1">
    <source>
        <dbReference type="ARBA" id="ARBA00023002"/>
    </source>
</evidence>
<feature type="domain" description="3-hydroxyacyl-CoA dehydrogenase NAD binding" evidence="5">
    <location>
        <begin position="14"/>
        <end position="193"/>
    </location>
</feature>
<evidence type="ECO:0000259" key="4">
    <source>
        <dbReference type="Pfam" id="PF00725"/>
    </source>
</evidence>
<dbReference type="EMBL" id="KF901067">
    <property type="protein sequence ID" value="AIF16894.1"/>
    <property type="molecule type" value="Genomic_DNA"/>
</dbReference>
<dbReference type="Pfam" id="PF02737">
    <property type="entry name" value="3HCDH_N"/>
    <property type="match status" value="1"/>
</dbReference>
<keyword evidence="1 6" id="KW-0560">Oxidoreductase</keyword>
<dbReference type="Gene3D" id="3.40.50.720">
    <property type="entry name" value="NAD(P)-binding Rossmann-like Domain"/>
    <property type="match status" value="1"/>
</dbReference>
<reference evidence="6" key="1">
    <citation type="journal article" date="2014" name="Genome Biol. Evol.">
        <title>Pangenome evidence for extensive interdomain horizontal transfer affecting lineage core and shell genes in uncultured planktonic thaumarchaeota and euryarchaeota.</title>
        <authorList>
            <person name="Deschamps P."/>
            <person name="Zivanovic Y."/>
            <person name="Moreira D."/>
            <person name="Rodriguez-Valera F."/>
            <person name="Lopez-Garcia P."/>
        </authorList>
    </citation>
    <scope>NUCLEOTIDE SEQUENCE</scope>
</reference>
<feature type="binding site" evidence="3">
    <location>
        <position position="42"/>
    </location>
    <ligand>
        <name>NAD(+)</name>
        <dbReference type="ChEBI" id="CHEBI:57540"/>
    </ligand>
</feature>
<dbReference type="PANTHER" id="PTHR48075">
    <property type="entry name" value="3-HYDROXYACYL-COA DEHYDROGENASE FAMILY PROTEIN"/>
    <property type="match status" value="1"/>
</dbReference>
<feature type="domain" description="3-hydroxyacyl-CoA dehydrogenase C-terminal" evidence="4">
    <location>
        <begin position="196"/>
        <end position="292"/>
    </location>
</feature>
<feature type="binding site" evidence="3">
    <location>
        <begin position="19"/>
        <end position="24"/>
    </location>
    <ligand>
        <name>NAD(+)</name>
        <dbReference type="ChEBI" id="CHEBI:57540"/>
    </ligand>
</feature>
<feature type="binding site" evidence="3">
    <location>
        <position position="153"/>
    </location>
    <ligand>
        <name>NAD(+)</name>
        <dbReference type="ChEBI" id="CHEBI:57540"/>
    </ligand>
</feature>
<feature type="binding site" evidence="3">
    <location>
        <position position="129"/>
    </location>
    <ligand>
        <name>NAD(+)</name>
        <dbReference type="ChEBI" id="CHEBI:57540"/>
    </ligand>
</feature>
<feature type="binding site" evidence="3">
    <location>
        <position position="284"/>
    </location>
    <ligand>
        <name>NAD(+)</name>
        <dbReference type="ChEBI" id="CHEBI:57540"/>
    </ligand>
</feature>
<dbReference type="InterPro" id="IPR036291">
    <property type="entry name" value="NAD(P)-bd_dom_sf"/>
</dbReference>
<dbReference type="PIRSF" id="PIRSF000105">
    <property type="entry name" value="HCDH"/>
    <property type="match status" value="1"/>
</dbReference>
<evidence type="ECO:0000259" key="5">
    <source>
        <dbReference type="Pfam" id="PF02737"/>
    </source>
</evidence>
<proteinExistence type="predicted"/>
<evidence type="ECO:0000256" key="3">
    <source>
        <dbReference type="PIRSR" id="PIRSR000105-2"/>
    </source>
</evidence>
<dbReference type="GO" id="GO:0008691">
    <property type="term" value="F:3-hydroxybutyryl-CoA dehydrogenase activity"/>
    <property type="evidence" value="ECO:0007669"/>
    <property type="project" value="UniProtKB-EC"/>
</dbReference>
<dbReference type="SUPFAM" id="SSF48179">
    <property type="entry name" value="6-phosphogluconate dehydrogenase C-terminal domain-like"/>
    <property type="match status" value="1"/>
</dbReference>
<name>A0A075HLX9_9EURY</name>
<keyword evidence="3" id="KW-0520">NAD</keyword>
<dbReference type="InterPro" id="IPR006108">
    <property type="entry name" value="3HC_DH_C"/>
</dbReference>
<dbReference type="InterPro" id="IPR022694">
    <property type="entry name" value="3-OHacyl-CoA_DH"/>
</dbReference>